<dbReference type="Pfam" id="PF08447">
    <property type="entry name" value="PAS_3"/>
    <property type="match status" value="1"/>
</dbReference>
<keyword evidence="5" id="KW-0547">Nucleotide-binding</keyword>
<keyword evidence="3" id="KW-0597">Phosphoprotein</keyword>
<feature type="domain" description="Histidine kinase" evidence="10">
    <location>
        <begin position="188"/>
        <end position="399"/>
    </location>
</feature>
<evidence type="ECO:0000256" key="9">
    <source>
        <dbReference type="SAM" id="Coils"/>
    </source>
</evidence>
<dbReference type="AlphaFoldDB" id="A0AAJ4A3W0"/>
<dbReference type="InterPro" id="IPR000014">
    <property type="entry name" value="PAS"/>
</dbReference>
<comment type="catalytic activity">
    <reaction evidence="1">
        <text>ATP + protein L-histidine = ADP + protein N-phospho-L-histidine.</text>
        <dbReference type="EC" id="2.7.13.3"/>
    </reaction>
</comment>
<dbReference type="GO" id="GO:0000155">
    <property type="term" value="F:phosphorelay sensor kinase activity"/>
    <property type="evidence" value="ECO:0007669"/>
    <property type="project" value="InterPro"/>
</dbReference>
<dbReference type="EMBL" id="CP041166">
    <property type="protein sequence ID" value="QFR43425.1"/>
    <property type="molecule type" value="Genomic_DNA"/>
</dbReference>
<dbReference type="PROSITE" id="PS50113">
    <property type="entry name" value="PAC"/>
    <property type="match status" value="1"/>
</dbReference>
<dbReference type="RefSeq" id="WP_152299488.1">
    <property type="nucleotide sequence ID" value="NZ_CP041166.1"/>
</dbReference>
<dbReference type="InterPro" id="IPR035965">
    <property type="entry name" value="PAS-like_dom_sf"/>
</dbReference>
<name>A0AAJ4A3W0_9BACT</name>
<dbReference type="InterPro" id="IPR004358">
    <property type="entry name" value="Sig_transdc_His_kin-like_C"/>
</dbReference>
<proteinExistence type="predicted"/>
<organism evidence="13 14">
    <name type="scientific">Sulfurimonas xiamenensis</name>
    <dbReference type="NCBI Taxonomy" id="2590021"/>
    <lineage>
        <taxon>Bacteria</taxon>
        <taxon>Pseudomonadati</taxon>
        <taxon>Campylobacterota</taxon>
        <taxon>Epsilonproteobacteria</taxon>
        <taxon>Campylobacterales</taxon>
        <taxon>Sulfurimonadaceae</taxon>
        <taxon>Sulfurimonas</taxon>
    </lineage>
</organism>
<keyword evidence="4" id="KW-0808">Transferase</keyword>
<dbReference type="GO" id="GO:0005524">
    <property type="term" value="F:ATP binding"/>
    <property type="evidence" value="ECO:0007669"/>
    <property type="project" value="UniProtKB-KW"/>
</dbReference>
<dbReference type="InterPro" id="IPR003594">
    <property type="entry name" value="HATPase_dom"/>
</dbReference>
<evidence type="ECO:0000259" key="12">
    <source>
        <dbReference type="PROSITE" id="PS50113"/>
    </source>
</evidence>
<dbReference type="PROSITE" id="PS50109">
    <property type="entry name" value="HIS_KIN"/>
    <property type="match status" value="1"/>
</dbReference>
<evidence type="ECO:0000256" key="5">
    <source>
        <dbReference type="ARBA" id="ARBA00022741"/>
    </source>
</evidence>
<gene>
    <name evidence="13" type="ORF">FJR47_05720</name>
</gene>
<dbReference type="InterPro" id="IPR013655">
    <property type="entry name" value="PAS_fold_3"/>
</dbReference>
<dbReference type="Pfam" id="PF02518">
    <property type="entry name" value="HATPase_c"/>
    <property type="match status" value="1"/>
</dbReference>
<keyword evidence="6" id="KW-0418">Kinase</keyword>
<evidence type="ECO:0000256" key="7">
    <source>
        <dbReference type="ARBA" id="ARBA00022840"/>
    </source>
</evidence>
<dbReference type="SUPFAM" id="SSF47384">
    <property type="entry name" value="Homodimeric domain of signal transducing histidine kinase"/>
    <property type="match status" value="1"/>
</dbReference>
<evidence type="ECO:0000256" key="8">
    <source>
        <dbReference type="ARBA" id="ARBA00023012"/>
    </source>
</evidence>
<dbReference type="Gene3D" id="1.10.287.130">
    <property type="match status" value="1"/>
</dbReference>
<keyword evidence="7" id="KW-0067">ATP-binding</keyword>
<accession>A0AAJ4A3W0</accession>
<dbReference type="Proteomes" id="UP000326061">
    <property type="component" value="Chromosome"/>
</dbReference>
<reference evidence="14" key="1">
    <citation type="submission" date="2019-06" db="EMBL/GenBank/DDBJ databases">
        <title>Sulfurimonas gotlandica sp. nov., a chemoautotrophic and psychrotolerant epsilonproteobacterium isolated from a pelagic redoxcline, and an emended description of the genus Sulfurimonas.</title>
        <authorList>
            <person name="Wang S."/>
            <person name="Jiang L."/>
            <person name="Shao Z."/>
        </authorList>
    </citation>
    <scope>NUCLEOTIDE SEQUENCE [LARGE SCALE GENOMIC DNA]</scope>
    <source>
        <strain evidence="14">1-1N</strain>
    </source>
</reference>
<dbReference type="CDD" id="cd00130">
    <property type="entry name" value="PAS"/>
    <property type="match status" value="1"/>
</dbReference>
<dbReference type="InterPro" id="IPR036890">
    <property type="entry name" value="HATPase_C_sf"/>
</dbReference>
<keyword evidence="14" id="KW-1185">Reference proteome</keyword>
<dbReference type="PANTHER" id="PTHR43065:SF10">
    <property type="entry name" value="PEROXIDE STRESS-ACTIVATED HISTIDINE KINASE MAK3"/>
    <property type="match status" value="1"/>
</dbReference>
<dbReference type="InterPro" id="IPR001610">
    <property type="entry name" value="PAC"/>
</dbReference>
<evidence type="ECO:0000313" key="13">
    <source>
        <dbReference type="EMBL" id="QFR43425.1"/>
    </source>
</evidence>
<dbReference type="InterPro" id="IPR036097">
    <property type="entry name" value="HisK_dim/P_sf"/>
</dbReference>
<dbReference type="InterPro" id="IPR000700">
    <property type="entry name" value="PAS-assoc_C"/>
</dbReference>
<dbReference type="SUPFAM" id="SSF55874">
    <property type="entry name" value="ATPase domain of HSP90 chaperone/DNA topoisomerase II/histidine kinase"/>
    <property type="match status" value="1"/>
</dbReference>
<dbReference type="NCBIfam" id="TIGR00229">
    <property type="entry name" value="sensory_box"/>
    <property type="match status" value="1"/>
</dbReference>
<dbReference type="SMART" id="SM00387">
    <property type="entry name" value="HATPase_c"/>
    <property type="match status" value="1"/>
</dbReference>
<evidence type="ECO:0000256" key="3">
    <source>
        <dbReference type="ARBA" id="ARBA00022553"/>
    </source>
</evidence>
<dbReference type="PRINTS" id="PR00344">
    <property type="entry name" value="BCTRLSENSOR"/>
</dbReference>
<dbReference type="PROSITE" id="PS50112">
    <property type="entry name" value="PAS"/>
    <property type="match status" value="1"/>
</dbReference>
<sequence>MLKQYKEAIEKSNIISKTDINGVITFVNDEFCNISGYTKNELIGQNHNIIRHPDVEDKIYKLLWETIKYKKVYKDTLKNLAKDGSTFYVNTTIIPILDKNENIIEYVAIRYDTTKEIVLREELQKKEIEYEELNKSLEKIVEEKTRELKELNQTLEERVQDEIAKNEERQRVMFWQSRHASLGQMLANIAHQWRQPLTELSLAMFNIKKAFQNNSEDGVSKFYTESKHIIRNMSETIDDFTNFFNPHKEKHYFNISDSIRESLVLLESIIDDEMITVKTYFEDIEVLGITNELTQVIINLVNNSKDAFIYNSILLREISIITKKENNFAVIEVQDNAGGIAKENLEKIFEPYFTTKHKSRGTGLGLFMSRMICEQGLNGTLDVKTKKYTTTFSIKIPLD</sequence>
<evidence type="ECO:0000256" key="1">
    <source>
        <dbReference type="ARBA" id="ARBA00000085"/>
    </source>
</evidence>
<keyword evidence="8" id="KW-0902">Two-component regulatory system</keyword>
<evidence type="ECO:0000259" key="11">
    <source>
        <dbReference type="PROSITE" id="PS50112"/>
    </source>
</evidence>
<evidence type="ECO:0000313" key="14">
    <source>
        <dbReference type="Proteomes" id="UP000326061"/>
    </source>
</evidence>
<feature type="domain" description="PAC" evidence="12">
    <location>
        <begin position="71"/>
        <end position="125"/>
    </location>
</feature>
<evidence type="ECO:0000256" key="6">
    <source>
        <dbReference type="ARBA" id="ARBA00022777"/>
    </source>
</evidence>
<feature type="coiled-coil region" evidence="9">
    <location>
        <begin position="116"/>
        <end position="165"/>
    </location>
</feature>
<feature type="domain" description="PAS" evidence="11">
    <location>
        <begin position="1"/>
        <end position="70"/>
    </location>
</feature>
<dbReference type="InterPro" id="IPR005467">
    <property type="entry name" value="His_kinase_dom"/>
</dbReference>
<dbReference type="PANTHER" id="PTHR43065">
    <property type="entry name" value="SENSOR HISTIDINE KINASE"/>
    <property type="match status" value="1"/>
</dbReference>
<dbReference type="SUPFAM" id="SSF55785">
    <property type="entry name" value="PYP-like sensor domain (PAS domain)"/>
    <property type="match status" value="1"/>
</dbReference>
<dbReference type="KEGG" id="suln:FJR47_05720"/>
<evidence type="ECO:0000256" key="4">
    <source>
        <dbReference type="ARBA" id="ARBA00022679"/>
    </source>
</evidence>
<protein>
    <recommendedName>
        <fullName evidence="2">histidine kinase</fullName>
        <ecNumber evidence="2">2.7.13.3</ecNumber>
    </recommendedName>
</protein>
<evidence type="ECO:0000256" key="2">
    <source>
        <dbReference type="ARBA" id="ARBA00012438"/>
    </source>
</evidence>
<dbReference type="Gene3D" id="3.30.450.20">
    <property type="entry name" value="PAS domain"/>
    <property type="match status" value="1"/>
</dbReference>
<dbReference type="SMART" id="SM00086">
    <property type="entry name" value="PAC"/>
    <property type="match status" value="1"/>
</dbReference>
<evidence type="ECO:0000259" key="10">
    <source>
        <dbReference type="PROSITE" id="PS50109"/>
    </source>
</evidence>
<keyword evidence="9" id="KW-0175">Coiled coil</keyword>
<dbReference type="Gene3D" id="3.30.565.10">
    <property type="entry name" value="Histidine kinase-like ATPase, C-terminal domain"/>
    <property type="match status" value="1"/>
</dbReference>
<dbReference type="EC" id="2.7.13.3" evidence="2"/>